<evidence type="ECO:0000313" key="6">
    <source>
        <dbReference type="Proteomes" id="UP000646426"/>
    </source>
</evidence>
<dbReference type="Proteomes" id="UP000646426">
    <property type="component" value="Unassembled WGS sequence"/>
</dbReference>
<evidence type="ECO:0000256" key="2">
    <source>
        <dbReference type="PROSITE-ProRule" id="PRU01161"/>
    </source>
</evidence>
<dbReference type="InterPro" id="IPR002641">
    <property type="entry name" value="PNPLA_dom"/>
</dbReference>
<dbReference type="Gene3D" id="3.40.1090.10">
    <property type="entry name" value="Cytosolic phospholipase A2 catalytic domain"/>
    <property type="match status" value="2"/>
</dbReference>
<keyword evidence="6" id="KW-1185">Reference proteome</keyword>
<proteinExistence type="predicted"/>
<evidence type="ECO:0000313" key="5">
    <source>
        <dbReference type="EMBL" id="GHA79507.1"/>
    </source>
</evidence>
<keyword evidence="1 2" id="KW-0443">Lipid metabolism</keyword>
<dbReference type="GO" id="GO:0016042">
    <property type="term" value="P:lipid catabolic process"/>
    <property type="evidence" value="ECO:0007669"/>
    <property type="project" value="UniProtKB-UniRule"/>
</dbReference>
<name>A0A918W829_9GAMM</name>
<keyword evidence="2" id="KW-0442">Lipid degradation</keyword>
<protein>
    <recommendedName>
        <fullName evidence="4">PNPLA domain-containing protein</fullName>
    </recommendedName>
</protein>
<evidence type="ECO:0000256" key="1">
    <source>
        <dbReference type="ARBA" id="ARBA00023098"/>
    </source>
</evidence>
<dbReference type="EMBL" id="BMYD01000002">
    <property type="protein sequence ID" value="GHA79507.1"/>
    <property type="molecule type" value="Genomic_DNA"/>
</dbReference>
<dbReference type="GO" id="GO:0016787">
    <property type="term" value="F:hydrolase activity"/>
    <property type="evidence" value="ECO:0007669"/>
    <property type="project" value="UniProtKB-UniRule"/>
</dbReference>
<dbReference type="PROSITE" id="PS51635">
    <property type="entry name" value="PNPLA"/>
    <property type="match status" value="1"/>
</dbReference>
<feature type="region of interest" description="Disordered" evidence="3">
    <location>
        <begin position="345"/>
        <end position="366"/>
    </location>
</feature>
<dbReference type="InterPro" id="IPR016035">
    <property type="entry name" value="Acyl_Trfase/lysoPLipase"/>
</dbReference>
<accession>A0A918W829</accession>
<sequence length="366" mass="39464">MDVIAVFGGGGSLGAFDCGVWSLLAPVLRTRGARLVAVGGVSIGALNAACIARGGSDLRGGAARLEALWCEQLTTPSMPFDTLPHASAPRWNGLLTGLLLGNTTLYRANPWHWNPFAGLDRRARPLMDREGLWRCIAANLDGLGVAGAHTPLLCVPAVDVADGSLALFDNAHAPLTTAHLAASSALPLLFEPVEVEGRWYWDGDITREPSLPLMLERLRERGCLARNDADGGHDVERDDDADDATPTLLLTIDHHPRRGARVPTGGVELAHRALDLLLGGKYALPASAMSGITHRLEIERDALEHDDISGILDFSPGRIDALIEQGRRHAERLCERDWPMLERESAPTWHPGAMPAGRTRRNAVLH</sequence>
<reference evidence="5" key="1">
    <citation type="journal article" date="2014" name="Int. J. Syst. Evol. Microbiol.">
        <title>Complete genome sequence of Corynebacterium casei LMG S-19264T (=DSM 44701T), isolated from a smear-ripened cheese.</title>
        <authorList>
            <consortium name="US DOE Joint Genome Institute (JGI-PGF)"/>
            <person name="Walter F."/>
            <person name="Albersmeier A."/>
            <person name="Kalinowski J."/>
            <person name="Ruckert C."/>
        </authorList>
    </citation>
    <scope>NUCLEOTIDE SEQUENCE</scope>
    <source>
        <strain evidence="5">KCTC 23077</strain>
    </source>
</reference>
<feature type="short sequence motif" description="GXGXXG" evidence="2">
    <location>
        <begin position="9"/>
        <end position="14"/>
    </location>
</feature>
<evidence type="ECO:0000256" key="3">
    <source>
        <dbReference type="SAM" id="MobiDB-lite"/>
    </source>
</evidence>
<comment type="caution">
    <text evidence="2">Lacks conserved residue(s) required for the propagation of feature annotation.</text>
</comment>
<dbReference type="AlphaFoldDB" id="A0A918W829"/>
<evidence type="ECO:0000259" key="4">
    <source>
        <dbReference type="PROSITE" id="PS51635"/>
    </source>
</evidence>
<comment type="caution">
    <text evidence="5">The sequence shown here is derived from an EMBL/GenBank/DDBJ whole genome shotgun (WGS) entry which is preliminary data.</text>
</comment>
<reference evidence="5" key="2">
    <citation type="submission" date="2020-09" db="EMBL/GenBank/DDBJ databases">
        <authorList>
            <person name="Sun Q."/>
            <person name="Kim S."/>
        </authorList>
    </citation>
    <scope>NUCLEOTIDE SEQUENCE</scope>
    <source>
        <strain evidence="5">KCTC 23077</strain>
    </source>
</reference>
<feature type="active site" description="Proton acceptor" evidence="2">
    <location>
        <position position="202"/>
    </location>
</feature>
<organism evidence="5 6">
    <name type="scientific">Cognatilysobacter bugurensis</name>
    <dbReference type="NCBI Taxonomy" id="543356"/>
    <lineage>
        <taxon>Bacteria</taxon>
        <taxon>Pseudomonadati</taxon>
        <taxon>Pseudomonadota</taxon>
        <taxon>Gammaproteobacteria</taxon>
        <taxon>Lysobacterales</taxon>
        <taxon>Lysobacteraceae</taxon>
        <taxon>Cognatilysobacter</taxon>
    </lineage>
</organism>
<feature type="short sequence motif" description="GXSXG" evidence="2">
    <location>
        <begin position="40"/>
        <end position="44"/>
    </location>
</feature>
<dbReference type="SUPFAM" id="SSF52151">
    <property type="entry name" value="FabD/lysophospholipase-like"/>
    <property type="match status" value="1"/>
</dbReference>
<feature type="domain" description="PNPLA" evidence="4">
    <location>
        <begin position="5"/>
        <end position="217"/>
    </location>
</feature>
<keyword evidence="2" id="KW-0378">Hydrolase</keyword>
<dbReference type="Pfam" id="PF01734">
    <property type="entry name" value="Patatin"/>
    <property type="match status" value="1"/>
</dbReference>
<feature type="active site" description="Nucleophile" evidence="2">
    <location>
        <position position="42"/>
    </location>
</feature>
<gene>
    <name evidence="5" type="ORF">GCM10007067_16280</name>
</gene>